<keyword evidence="2" id="KW-0547">Nucleotide-binding</keyword>
<feature type="domain" description="SF4 helicase" evidence="1">
    <location>
        <begin position="180"/>
        <end position="446"/>
    </location>
</feature>
<keyword evidence="2" id="KW-0378">Hydrolase</keyword>
<proteinExistence type="predicted"/>
<name>A0A6J5Q2K4_9CAUD</name>
<dbReference type="Gene3D" id="3.40.50.300">
    <property type="entry name" value="P-loop containing nucleotide triphosphate hydrolases"/>
    <property type="match status" value="1"/>
</dbReference>
<dbReference type="InterPro" id="IPR007694">
    <property type="entry name" value="DNA_helicase_DnaB-like_C"/>
</dbReference>
<keyword evidence="2" id="KW-0347">Helicase</keyword>
<dbReference type="SUPFAM" id="SSF52540">
    <property type="entry name" value="P-loop containing nucleoside triphosphate hydrolases"/>
    <property type="match status" value="1"/>
</dbReference>
<dbReference type="GO" id="GO:0006260">
    <property type="term" value="P:DNA replication"/>
    <property type="evidence" value="ECO:0007669"/>
    <property type="project" value="InterPro"/>
</dbReference>
<dbReference type="PROSITE" id="PS51199">
    <property type="entry name" value="SF4_HELICASE"/>
    <property type="match status" value="1"/>
</dbReference>
<dbReference type="PANTHER" id="PTHR30153:SF2">
    <property type="entry name" value="REPLICATIVE DNA HELICASE"/>
    <property type="match status" value="1"/>
</dbReference>
<dbReference type="GO" id="GO:0005524">
    <property type="term" value="F:ATP binding"/>
    <property type="evidence" value="ECO:0007669"/>
    <property type="project" value="InterPro"/>
</dbReference>
<reference evidence="2" key="1">
    <citation type="submission" date="2020-05" db="EMBL/GenBank/DDBJ databases">
        <authorList>
            <person name="Chiriac C."/>
            <person name="Salcher M."/>
            <person name="Ghai R."/>
            <person name="Kavagutti S V."/>
        </authorList>
    </citation>
    <scope>NUCLEOTIDE SEQUENCE</scope>
</reference>
<evidence type="ECO:0000313" key="3">
    <source>
        <dbReference type="EMBL" id="CAB4193874.1"/>
    </source>
</evidence>
<dbReference type="EMBL" id="LR797195">
    <property type="protein sequence ID" value="CAB4193874.1"/>
    <property type="molecule type" value="Genomic_DNA"/>
</dbReference>
<dbReference type="InterPro" id="IPR027417">
    <property type="entry name" value="P-loop_NTPase"/>
</dbReference>
<organism evidence="2">
    <name type="scientific">uncultured Caudovirales phage</name>
    <dbReference type="NCBI Taxonomy" id="2100421"/>
    <lineage>
        <taxon>Viruses</taxon>
        <taxon>Duplodnaviria</taxon>
        <taxon>Heunggongvirae</taxon>
        <taxon>Uroviricota</taxon>
        <taxon>Caudoviricetes</taxon>
        <taxon>Peduoviridae</taxon>
        <taxon>Maltschvirus</taxon>
        <taxon>Maltschvirus maltsch</taxon>
    </lineage>
</organism>
<protein>
    <submittedName>
        <fullName evidence="2">DnaB Replicative DNA helicase</fullName>
    </submittedName>
</protein>
<dbReference type="GO" id="GO:0003678">
    <property type="term" value="F:DNA helicase activity"/>
    <property type="evidence" value="ECO:0007669"/>
    <property type="project" value="InterPro"/>
</dbReference>
<evidence type="ECO:0000313" key="2">
    <source>
        <dbReference type="EMBL" id="CAB4175615.1"/>
    </source>
</evidence>
<keyword evidence="2" id="KW-0067">ATP-binding</keyword>
<dbReference type="PANTHER" id="PTHR30153">
    <property type="entry name" value="REPLICATIVE DNA HELICASE DNAB"/>
    <property type="match status" value="1"/>
</dbReference>
<sequence>MIDFTENIDSLEKMVWNFILSPDNDLNNMRPSNHESLRREELITMVKPKYFNDDDRQESFKAALKFFKEYEKIPNRKELKSYLELTNIGLDDDEFEDLYAFNLAEYNYDYLYKYIKAFILLRNLNITVFDLLTYLKTTPIDPGNIDKISEKIRNDISSKLALNFSSVDSGLNFFNPESHIQISKSGSPTGFQFLDKVQGGGWNAKSLVVFQGRPKVGKSMVLGNIAARSFLSGNATGLVTVELNDRAYMKRIGANILNIKSEDYAQITDDHAAKLIEKKIDELKASGQNIGELIIKEFPTGGCTAIDIENYFVRLEQKLNKKFKVIVVDYLNLLKPINNQNGLYEKIKAISEELRGIAMRNEWCIISATQIRREDIDNFDLGMDSVAESFGLIHTVDALFGLMRSPLESRMKIKVIANRDNGYEESYKFYTMHKDYFRLSEENGQNSEFYSDDEEVSRMADELRSEYSEMNNPSLEITENIPVEDDYDALFKSI</sequence>
<dbReference type="Pfam" id="PF03796">
    <property type="entry name" value="DnaB_C"/>
    <property type="match status" value="1"/>
</dbReference>
<evidence type="ECO:0000259" key="1">
    <source>
        <dbReference type="PROSITE" id="PS51199"/>
    </source>
</evidence>
<dbReference type="EMBL" id="LR796916">
    <property type="protein sequence ID" value="CAB4175615.1"/>
    <property type="molecule type" value="Genomic_DNA"/>
</dbReference>
<accession>A0A6J5Q2K4</accession>
<gene>
    <name evidence="3" type="ORF">UFOVP1247_245</name>
    <name evidence="2" type="ORF">UFOVP970_285</name>
</gene>